<feature type="region of interest" description="Disordered" evidence="1">
    <location>
        <begin position="1"/>
        <end position="217"/>
    </location>
</feature>
<reference evidence="2" key="1">
    <citation type="submission" date="2020-12" db="EMBL/GenBank/DDBJ databases">
        <authorList>
            <consortium name="Molecular Ecology Group"/>
        </authorList>
    </citation>
    <scope>NUCLEOTIDE SEQUENCE</scope>
    <source>
        <strain evidence="2">TBG_1078</strain>
    </source>
</reference>
<proteinExistence type="predicted"/>
<evidence type="ECO:0000256" key="1">
    <source>
        <dbReference type="SAM" id="MobiDB-lite"/>
    </source>
</evidence>
<feature type="compositionally biased region" description="Low complexity" evidence="1">
    <location>
        <begin position="634"/>
        <end position="647"/>
    </location>
</feature>
<feature type="compositionally biased region" description="Pro residues" evidence="1">
    <location>
        <begin position="58"/>
        <end position="72"/>
    </location>
</feature>
<dbReference type="Proteomes" id="UP000645828">
    <property type="component" value="Unassembled WGS sequence"/>
</dbReference>
<feature type="region of interest" description="Disordered" evidence="1">
    <location>
        <begin position="231"/>
        <end position="476"/>
    </location>
</feature>
<name>A0A811Z2I2_NYCPR</name>
<evidence type="ECO:0000313" key="3">
    <source>
        <dbReference type="Proteomes" id="UP000645828"/>
    </source>
</evidence>
<feature type="region of interest" description="Disordered" evidence="1">
    <location>
        <begin position="682"/>
        <end position="747"/>
    </location>
</feature>
<dbReference type="EMBL" id="CAJHUB010000754">
    <property type="protein sequence ID" value="CAD7682936.1"/>
    <property type="molecule type" value="Genomic_DNA"/>
</dbReference>
<accession>A0A811Z2I2</accession>
<sequence length="788" mass="80766">MPPRRPNPVPLGGQVEIRGGGLTREPIGEIEGGRESGAGLTRWARLALPESRGLRRSPQPPAPSAPRAPRPPRAGRASAAAGRDPDPESGPSGPRGPGPGSSRLGPPCPPRSALHLRPSSRRSPAPPTLPRSLPLSHCAREEMGQWARKPRAPQERASLQGTGRARGRWQGAEPSVRAAASVRPTPRASHLGRQGFPLLSRASPGQPGGAGSLPAPDDLLGRLCALGPGWVSGAPSTGGPGVLGAPRPGLAPSRGRVGGSQELAPRVPARGGPAGARSSMHTCNGLPRPAATPPAAPPAQGAEPHLPRRPGLGQMQGAATPPPRRTSPGGELIAGGGWRRRWAAERWSSRRARPPAPGRFYQLRLSRRAGRGAGAGRARGGRGAGVRPKEGGQRRPIRVEARGAQRTPAEPRGAGRGRRGDPGAIPAVAGRPQGQQVRPPRDMATAQPAARARGAEGGRRGAKNAGAGAEPRPGRAQLGFLNLGARCPGAAGPALPANPATALLSGEEGPREQDVVRAEREWPPGTVRSQCGPWGVDNSGFPAGTSCVGHPGLSTALQPCTAHPRVLRGPPVLGAPRDPPRPKRAEPAQQVVGGWKAPRPPRLPRGRPGQQRKALAPQVAGAGGRAHAGRRPHAGLGPLPAPTGTPSALQGCPLLGCPRLPGPLPHFLPGARSGAGTGAEAAAAGAWARSRDRGPFPLRRRRGRPAGAGERGVRRGQGAGGCGDRRSPRDSGSGNTAPPPQGPRRRKVPCMACLPEAECSSSARRRSAFPCCSVSCRAGAGQRGWGAP</sequence>
<feature type="region of interest" description="Disordered" evidence="1">
    <location>
        <begin position="563"/>
        <end position="647"/>
    </location>
</feature>
<feature type="compositionally biased region" description="Gly residues" evidence="1">
    <location>
        <begin position="371"/>
        <end position="384"/>
    </location>
</feature>
<protein>
    <submittedName>
        <fullName evidence="2">(raccoon dog) hypothetical protein</fullName>
    </submittedName>
</protein>
<keyword evidence="3" id="KW-1185">Reference proteome</keyword>
<feature type="compositionally biased region" description="Basic and acidic residues" evidence="1">
    <location>
        <begin position="387"/>
        <end position="403"/>
    </location>
</feature>
<dbReference type="AlphaFoldDB" id="A0A811Z2I2"/>
<comment type="caution">
    <text evidence="2">The sequence shown here is derived from an EMBL/GenBank/DDBJ whole genome shotgun (WGS) entry which is preliminary data.</text>
</comment>
<gene>
    <name evidence="2" type="ORF">NYPRO_LOCUS15728</name>
</gene>
<feature type="compositionally biased region" description="Low complexity" evidence="1">
    <location>
        <begin position="463"/>
        <end position="476"/>
    </location>
</feature>
<feature type="compositionally biased region" description="Low complexity" evidence="1">
    <location>
        <begin position="100"/>
        <end position="123"/>
    </location>
</feature>
<evidence type="ECO:0000313" key="2">
    <source>
        <dbReference type="EMBL" id="CAD7682936.1"/>
    </source>
</evidence>
<organism evidence="2 3">
    <name type="scientific">Nyctereutes procyonoides</name>
    <name type="common">Raccoon dog</name>
    <name type="synonym">Canis procyonoides</name>
    <dbReference type="NCBI Taxonomy" id="34880"/>
    <lineage>
        <taxon>Eukaryota</taxon>
        <taxon>Metazoa</taxon>
        <taxon>Chordata</taxon>
        <taxon>Craniata</taxon>
        <taxon>Vertebrata</taxon>
        <taxon>Euteleostomi</taxon>
        <taxon>Mammalia</taxon>
        <taxon>Eutheria</taxon>
        <taxon>Laurasiatheria</taxon>
        <taxon>Carnivora</taxon>
        <taxon>Caniformia</taxon>
        <taxon>Canidae</taxon>
        <taxon>Nyctereutes</taxon>
    </lineage>
</organism>